<organism evidence="1 2">
    <name type="scientific">Nostoc spongiaeforme FACHB-130</name>
    <dbReference type="NCBI Taxonomy" id="1357510"/>
    <lineage>
        <taxon>Bacteria</taxon>
        <taxon>Bacillati</taxon>
        <taxon>Cyanobacteriota</taxon>
        <taxon>Cyanophyceae</taxon>
        <taxon>Nostocales</taxon>
        <taxon>Nostocaceae</taxon>
        <taxon>Nostoc</taxon>
    </lineage>
</organism>
<keyword evidence="2" id="KW-1185">Reference proteome</keyword>
<evidence type="ECO:0000313" key="1">
    <source>
        <dbReference type="EMBL" id="MBD2596723.1"/>
    </source>
</evidence>
<reference evidence="1 2" key="1">
    <citation type="journal article" date="2020" name="ISME J.">
        <title>Comparative genomics reveals insights into cyanobacterial evolution and habitat adaptation.</title>
        <authorList>
            <person name="Chen M.Y."/>
            <person name="Teng W.K."/>
            <person name="Zhao L."/>
            <person name="Hu C.X."/>
            <person name="Zhou Y.K."/>
            <person name="Han B.P."/>
            <person name="Song L.R."/>
            <person name="Shu W.S."/>
        </authorList>
    </citation>
    <scope>NUCLEOTIDE SEQUENCE [LARGE SCALE GENOMIC DNA]</scope>
    <source>
        <strain evidence="1 2">FACHB-130</strain>
    </source>
</reference>
<evidence type="ECO:0000313" key="2">
    <source>
        <dbReference type="Proteomes" id="UP000603457"/>
    </source>
</evidence>
<sequence>MLQVCLNQLWKLLLVVTLSIIILVPGNAALAETFTSKIPGQIEIINKTVMQKPLVIALLGRSYMRVTSIKNSSSQAGIVIVEVQGVSVKKSEILSLAPGQEVPLNLNTCFTTTTTVKFADAATKTQAQQTISGLSIPPTVTSNTMDLKGYKVNYQISPDYCPS</sequence>
<dbReference type="EMBL" id="JACJTB010000031">
    <property type="protein sequence ID" value="MBD2596723.1"/>
    <property type="molecule type" value="Genomic_DNA"/>
</dbReference>
<name>A0ABR8G0H9_9NOSO</name>
<gene>
    <name evidence="1" type="ORF">H6G74_20660</name>
</gene>
<dbReference type="Proteomes" id="UP000603457">
    <property type="component" value="Unassembled WGS sequence"/>
</dbReference>
<accession>A0ABR8G0H9</accession>
<comment type="caution">
    <text evidence="1">The sequence shown here is derived from an EMBL/GenBank/DDBJ whole genome shotgun (WGS) entry which is preliminary data.</text>
</comment>
<proteinExistence type="predicted"/>
<dbReference type="RefSeq" id="WP_190969436.1">
    <property type="nucleotide sequence ID" value="NZ_JACJTB010000031.1"/>
</dbReference>
<protein>
    <submittedName>
        <fullName evidence="1">Uncharacterized protein</fullName>
    </submittedName>
</protein>